<evidence type="ECO:0000313" key="2">
    <source>
        <dbReference type="EMBL" id="KKK47841.1"/>
    </source>
</evidence>
<evidence type="ECO:0000256" key="1">
    <source>
        <dbReference type="SAM" id="Phobius"/>
    </source>
</evidence>
<comment type="caution">
    <text evidence="2">The sequence shown here is derived from an EMBL/GenBank/DDBJ whole genome shotgun (WGS) entry which is preliminary data.</text>
</comment>
<sequence length="44" mass="4800">MLDVCVLLGSGKAFRGLPLLPIVGIAPFILYTVVRKVEQEEKGE</sequence>
<dbReference type="EMBL" id="LAZR01069368">
    <property type="protein sequence ID" value="KKK47841.1"/>
    <property type="molecule type" value="Genomic_DNA"/>
</dbReference>
<gene>
    <name evidence="2" type="ORF">LCGC14_3151120</name>
</gene>
<proteinExistence type="predicted"/>
<reference evidence="2" key="1">
    <citation type="journal article" date="2015" name="Nature">
        <title>Complex archaea that bridge the gap between prokaryotes and eukaryotes.</title>
        <authorList>
            <person name="Spang A."/>
            <person name="Saw J.H."/>
            <person name="Jorgensen S.L."/>
            <person name="Zaremba-Niedzwiedzka K."/>
            <person name="Martijn J."/>
            <person name="Lind A.E."/>
            <person name="van Eijk R."/>
            <person name="Schleper C."/>
            <person name="Guy L."/>
            <person name="Ettema T.J."/>
        </authorList>
    </citation>
    <scope>NUCLEOTIDE SEQUENCE</scope>
</reference>
<keyword evidence="1" id="KW-0472">Membrane</keyword>
<feature type="transmembrane region" description="Helical" evidence="1">
    <location>
        <begin position="16"/>
        <end position="34"/>
    </location>
</feature>
<keyword evidence="1" id="KW-1133">Transmembrane helix</keyword>
<dbReference type="AlphaFoldDB" id="A0A0F8YIH2"/>
<keyword evidence="1" id="KW-0812">Transmembrane</keyword>
<organism evidence="2">
    <name type="scientific">marine sediment metagenome</name>
    <dbReference type="NCBI Taxonomy" id="412755"/>
    <lineage>
        <taxon>unclassified sequences</taxon>
        <taxon>metagenomes</taxon>
        <taxon>ecological metagenomes</taxon>
    </lineage>
</organism>
<name>A0A0F8YIH2_9ZZZZ</name>
<protein>
    <submittedName>
        <fullName evidence="2">Uncharacterized protein</fullName>
    </submittedName>
</protein>
<accession>A0A0F8YIH2</accession>